<dbReference type="EC" id="2.7.4.25" evidence="8"/>
<evidence type="ECO:0000259" key="9">
    <source>
        <dbReference type="Pfam" id="PF02224"/>
    </source>
</evidence>
<proteinExistence type="inferred from homology"/>
<sequence>MKNQYVPVITLDGPSASGKGTIARLVSQALGFHYLDSGALYRLVALAAMKRGVDAGDEQGVVGIARSLDVSFADSSIRLDGIDVSDEIRAEACGEYASKIAQYSALRVELLERQRDLRKLPGLVADGRDMGSVIFPDATLKIYLTANEEERARRRHKQLMEKGINASIAHLVLALRERDERDSKRVASPLQQCEDTRLLDTTGLNIDQVVGKVLGMYADSGSIE</sequence>
<keyword evidence="8" id="KW-0963">Cytoplasm</keyword>
<feature type="binding site" evidence="8">
    <location>
        <begin position="13"/>
        <end position="21"/>
    </location>
    <ligand>
        <name>ATP</name>
        <dbReference type="ChEBI" id="CHEBI:30616"/>
    </ligand>
</feature>
<gene>
    <name evidence="8" type="primary">cmk</name>
    <name evidence="10" type="ORF">C8R14_11825</name>
</gene>
<evidence type="ECO:0000313" key="10">
    <source>
        <dbReference type="EMBL" id="PXV80161.1"/>
    </source>
</evidence>
<evidence type="ECO:0000256" key="6">
    <source>
        <dbReference type="ARBA" id="ARBA00047615"/>
    </source>
</evidence>
<comment type="similarity">
    <text evidence="1 8">Belongs to the cytidylate kinase family. Type 1 subfamily.</text>
</comment>
<dbReference type="Proteomes" id="UP000247780">
    <property type="component" value="Unassembled WGS sequence"/>
</dbReference>
<keyword evidence="5 8" id="KW-0067">ATP-binding</keyword>
<dbReference type="Pfam" id="PF02224">
    <property type="entry name" value="Cytidylate_kin"/>
    <property type="match status" value="1"/>
</dbReference>
<evidence type="ECO:0000256" key="8">
    <source>
        <dbReference type="HAMAP-Rule" id="MF_00238"/>
    </source>
</evidence>
<feature type="domain" description="Cytidylate kinase" evidence="9">
    <location>
        <begin position="9"/>
        <end position="216"/>
    </location>
</feature>
<dbReference type="HAMAP" id="MF_00238">
    <property type="entry name" value="Cytidyl_kinase_type1"/>
    <property type="match status" value="1"/>
</dbReference>
<accession>A0ABX5M617</accession>
<keyword evidence="2 8" id="KW-0808">Transferase</keyword>
<dbReference type="InterPro" id="IPR011994">
    <property type="entry name" value="Cytidylate_kinase_dom"/>
</dbReference>
<evidence type="ECO:0000313" key="11">
    <source>
        <dbReference type="Proteomes" id="UP000247780"/>
    </source>
</evidence>
<dbReference type="RefSeq" id="WP_011633519.1">
    <property type="nucleotide sequence ID" value="NZ_QICQ01000018.1"/>
</dbReference>
<organism evidence="10 11">
    <name type="scientific">Nitrosomonas eutropha</name>
    <dbReference type="NCBI Taxonomy" id="916"/>
    <lineage>
        <taxon>Bacteria</taxon>
        <taxon>Pseudomonadati</taxon>
        <taxon>Pseudomonadota</taxon>
        <taxon>Betaproteobacteria</taxon>
        <taxon>Nitrosomonadales</taxon>
        <taxon>Nitrosomonadaceae</taxon>
        <taxon>Nitrosomonas</taxon>
    </lineage>
</organism>
<evidence type="ECO:0000256" key="2">
    <source>
        <dbReference type="ARBA" id="ARBA00022679"/>
    </source>
</evidence>
<comment type="catalytic activity">
    <reaction evidence="6 8">
        <text>dCMP + ATP = dCDP + ADP</text>
        <dbReference type="Rhea" id="RHEA:25094"/>
        <dbReference type="ChEBI" id="CHEBI:30616"/>
        <dbReference type="ChEBI" id="CHEBI:57566"/>
        <dbReference type="ChEBI" id="CHEBI:58593"/>
        <dbReference type="ChEBI" id="CHEBI:456216"/>
        <dbReference type="EC" id="2.7.4.25"/>
    </reaction>
</comment>
<evidence type="ECO:0000256" key="5">
    <source>
        <dbReference type="ARBA" id="ARBA00022840"/>
    </source>
</evidence>
<dbReference type="CDD" id="cd02020">
    <property type="entry name" value="CMPK"/>
    <property type="match status" value="1"/>
</dbReference>
<dbReference type="EMBL" id="QICQ01000018">
    <property type="protein sequence ID" value="PXV80161.1"/>
    <property type="molecule type" value="Genomic_DNA"/>
</dbReference>
<evidence type="ECO:0000256" key="3">
    <source>
        <dbReference type="ARBA" id="ARBA00022741"/>
    </source>
</evidence>
<keyword evidence="3 8" id="KW-0547">Nucleotide-binding</keyword>
<reference evidence="10 11" key="1">
    <citation type="submission" date="2018-04" db="EMBL/GenBank/DDBJ databases">
        <title>Active sludge and wastewater microbial communities from Klosterneuburg, Austria.</title>
        <authorList>
            <person name="Wagner M."/>
        </authorList>
    </citation>
    <scope>NUCLEOTIDE SEQUENCE [LARGE SCALE GENOMIC DNA]</scope>
    <source>
        <strain evidence="10 11">Nm 57</strain>
    </source>
</reference>
<protein>
    <recommendedName>
        <fullName evidence="8">Cytidylate kinase</fullName>
        <shortName evidence="8">CK</shortName>
        <ecNumber evidence="8">2.7.4.25</ecNumber>
    </recommendedName>
    <alternativeName>
        <fullName evidence="8">Cytidine monophosphate kinase</fullName>
        <shortName evidence="8">CMP kinase</shortName>
    </alternativeName>
</protein>
<comment type="catalytic activity">
    <reaction evidence="7 8">
        <text>CMP + ATP = CDP + ADP</text>
        <dbReference type="Rhea" id="RHEA:11600"/>
        <dbReference type="ChEBI" id="CHEBI:30616"/>
        <dbReference type="ChEBI" id="CHEBI:58069"/>
        <dbReference type="ChEBI" id="CHEBI:60377"/>
        <dbReference type="ChEBI" id="CHEBI:456216"/>
        <dbReference type="EC" id="2.7.4.25"/>
    </reaction>
</comment>
<evidence type="ECO:0000256" key="7">
    <source>
        <dbReference type="ARBA" id="ARBA00048478"/>
    </source>
</evidence>
<evidence type="ECO:0000256" key="4">
    <source>
        <dbReference type="ARBA" id="ARBA00022777"/>
    </source>
</evidence>
<dbReference type="InterPro" id="IPR027417">
    <property type="entry name" value="P-loop_NTPase"/>
</dbReference>
<dbReference type="GO" id="GO:0016301">
    <property type="term" value="F:kinase activity"/>
    <property type="evidence" value="ECO:0007669"/>
    <property type="project" value="UniProtKB-KW"/>
</dbReference>
<keyword evidence="4 8" id="KW-0418">Kinase</keyword>
<dbReference type="InterPro" id="IPR003136">
    <property type="entry name" value="Cytidylate_kin"/>
</dbReference>
<dbReference type="NCBIfam" id="TIGR00017">
    <property type="entry name" value="cmk"/>
    <property type="match status" value="1"/>
</dbReference>
<name>A0ABX5M617_9PROT</name>
<dbReference type="Gene3D" id="3.40.50.300">
    <property type="entry name" value="P-loop containing nucleotide triphosphate hydrolases"/>
    <property type="match status" value="1"/>
</dbReference>
<dbReference type="SUPFAM" id="SSF52540">
    <property type="entry name" value="P-loop containing nucleoside triphosphate hydrolases"/>
    <property type="match status" value="1"/>
</dbReference>
<comment type="subcellular location">
    <subcellularLocation>
        <location evidence="8">Cytoplasm</location>
    </subcellularLocation>
</comment>
<evidence type="ECO:0000256" key="1">
    <source>
        <dbReference type="ARBA" id="ARBA00009427"/>
    </source>
</evidence>
<comment type="caution">
    <text evidence="10">The sequence shown here is derived from an EMBL/GenBank/DDBJ whole genome shotgun (WGS) entry which is preliminary data.</text>
</comment>
<keyword evidence="11" id="KW-1185">Reference proteome</keyword>